<name>A0ABP3ZPK3_9ACTN</name>
<proteinExistence type="predicted"/>
<gene>
    <name evidence="1" type="ORF">GCM10009554_04830</name>
</gene>
<accession>A0ABP3ZPK3</accession>
<dbReference type="EMBL" id="BAAAHK010000002">
    <property type="protein sequence ID" value="GAA0925379.1"/>
    <property type="molecule type" value="Genomic_DNA"/>
</dbReference>
<evidence type="ECO:0000313" key="1">
    <source>
        <dbReference type="EMBL" id="GAA0925379.1"/>
    </source>
</evidence>
<comment type="caution">
    <text evidence="1">The sequence shown here is derived from an EMBL/GenBank/DDBJ whole genome shotgun (WGS) entry which is preliminary data.</text>
</comment>
<dbReference type="RefSeq" id="WP_343964291.1">
    <property type="nucleotide sequence ID" value="NZ_BAAAHK010000002.1"/>
</dbReference>
<keyword evidence="2" id="KW-1185">Reference proteome</keyword>
<organism evidence="1 2">
    <name type="scientific">Kribbella koreensis</name>
    <dbReference type="NCBI Taxonomy" id="57909"/>
    <lineage>
        <taxon>Bacteria</taxon>
        <taxon>Bacillati</taxon>
        <taxon>Actinomycetota</taxon>
        <taxon>Actinomycetes</taxon>
        <taxon>Propionibacteriales</taxon>
        <taxon>Kribbellaceae</taxon>
        <taxon>Kribbella</taxon>
    </lineage>
</organism>
<reference evidence="2" key="1">
    <citation type="journal article" date="2019" name="Int. J. Syst. Evol. Microbiol.">
        <title>The Global Catalogue of Microorganisms (GCM) 10K type strain sequencing project: providing services to taxonomists for standard genome sequencing and annotation.</title>
        <authorList>
            <consortium name="The Broad Institute Genomics Platform"/>
            <consortium name="The Broad Institute Genome Sequencing Center for Infectious Disease"/>
            <person name="Wu L."/>
            <person name="Ma J."/>
        </authorList>
    </citation>
    <scope>NUCLEOTIDE SEQUENCE [LARGE SCALE GENOMIC DNA]</scope>
    <source>
        <strain evidence="2">JCM 10977</strain>
    </source>
</reference>
<dbReference type="Proteomes" id="UP001500542">
    <property type="component" value="Unassembled WGS sequence"/>
</dbReference>
<protein>
    <recommendedName>
        <fullName evidence="3">Tfp pilus assembly protein PilX</fullName>
    </recommendedName>
</protein>
<evidence type="ECO:0000313" key="2">
    <source>
        <dbReference type="Proteomes" id="UP001500542"/>
    </source>
</evidence>
<sequence>MRRRDERGSSLLMVLVVITVVALALSALLTRSDAAQKVTESLRKEAASSYTADGAMQAAINNLRNSTYNGDAGQHCFGLSDTLSLLAFDGLNPVAVKCQPDPKQAVVQCQTDSDCNRPDNAILALSTIPGEAAISVAQPAASTFRIHGKVFSNSSIDVTAGSLSASGTLSARGLCSAGVLAPLCGLGGAIQSAPIYDVAVTTVPAHRSLPPCTTPDSLVTFTPGYYDDADALTQMMATTSPCHGSTWWFKPGTYYFDFHNTTNPLLTGTNTWTMAAGTLVAGAPVNAAGAAIPAPPVPAPIPGACASPTSAGSAAAGVQFIFGGNSRLAVDGGKAELCGTYSASRPPIAVYGLTSGSETVSSDVLKPTAVSLLSKFGLSATPGRLGTEDGVAASWKSTVASESAGLTLSGYNQAGAIPVGSVLESADLKITHRHSDPLTTDKLDLSVDVGPGAPITASMTGRPGGSAYGVTTIPLDASRTGQLARAIYGGTFTGASIALTVGLTAKDDTEDIDAIRIELNYREPSFRKGNGCVTDGPYPATGCALISGNVAVNGTVYAPEAALDLTSTGGNRPLIEAGVVIRALRVSITGSLSGVAIDLPDVSPGFTFGLHLSVYLCPGALVCVPSGRPALQAKIGLVDADPSSPDAGRRKVTVLGWWRPG</sequence>
<evidence type="ECO:0008006" key="3">
    <source>
        <dbReference type="Google" id="ProtNLM"/>
    </source>
</evidence>